<keyword evidence="6" id="KW-1185">Reference proteome</keyword>
<dbReference type="InterPro" id="IPR005511">
    <property type="entry name" value="SMP-30"/>
</dbReference>
<dbReference type="OrthoDB" id="423498at2759"/>
<evidence type="ECO:0000313" key="6">
    <source>
        <dbReference type="Proteomes" id="UP000803844"/>
    </source>
</evidence>
<evidence type="ECO:0000256" key="2">
    <source>
        <dbReference type="PIRSR" id="PIRSR605511-1"/>
    </source>
</evidence>
<proteinExistence type="inferred from homology"/>
<feature type="active site" description="Proton donor/acceptor" evidence="2">
    <location>
        <position position="214"/>
    </location>
</feature>
<feature type="binding site" evidence="3">
    <location>
        <position position="111"/>
    </location>
    <ligand>
        <name>substrate</name>
    </ligand>
</feature>
<name>A0A9P4XUQ4_CRYP1</name>
<dbReference type="EMBL" id="MU032351">
    <property type="protein sequence ID" value="KAF3761632.1"/>
    <property type="molecule type" value="Genomic_DNA"/>
</dbReference>
<dbReference type="GO" id="GO:0005509">
    <property type="term" value="F:calcium ion binding"/>
    <property type="evidence" value="ECO:0007669"/>
    <property type="project" value="TreeGrafter"/>
</dbReference>
<protein>
    <recommendedName>
        <fullName evidence="4">SMP-30/Gluconolactonase/LRE-like region domain-containing protein</fullName>
    </recommendedName>
</protein>
<dbReference type="InterPro" id="IPR011042">
    <property type="entry name" value="6-blade_b-propeller_TolB-like"/>
</dbReference>
<gene>
    <name evidence="5" type="ORF">M406DRAFT_342393</name>
</gene>
<dbReference type="Pfam" id="PF08450">
    <property type="entry name" value="SGL"/>
    <property type="match status" value="1"/>
</dbReference>
<dbReference type="SUPFAM" id="SSF63829">
    <property type="entry name" value="Calcium-dependent phosphotriesterase"/>
    <property type="match status" value="1"/>
</dbReference>
<feature type="binding site" evidence="3">
    <location>
        <position position="214"/>
    </location>
    <ligand>
        <name>a divalent metal cation</name>
        <dbReference type="ChEBI" id="CHEBI:60240"/>
    </ligand>
</feature>
<comment type="similarity">
    <text evidence="1">Belongs to the SMP-30/CGR1 family.</text>
</comment>
<comment type="cofactor">
    <cofactor evidence="3">
        <name>Zn(2+)</name>
        <dbReference type="ChEBI" id="CHEBI:29105"/>
    </cofactor>
    <text evidence="3">Binds 1 divalent metal cation per subunit.</text>
</comment>
<organism evidence="5 6">
    <name type="scientific">Cryphonectria parasitica (strain ATCC 38755 / EP155)</name>
    <dbReference type="NCBI Taxonomy" id="660469"/>
    <lineage>
        <taxon>Eukaryota</taxon>
        <taxon>Fungi</taxon>
        <taxon>Dikarya</taxon>
        <taxon>Ascomycota</taxon>
        <taxon>Pezizomycotina</taxon>
        <taxon>Sordariomycetes</taxon>
        <taxon>Sordariomycetidae</taxon>
        <taxon>Diaporthales</taxon>
        <taxon>Cryphonectriaceae</taxon>
        <taxon>Cryphonectria-Endothia species complex</taxon>
        <taxon>Cryphonectria</taxon>
    </lineage>
</organism>
<keyword evidence="3" id="KW-0479">Metal-binding</keyword>
<dbReference type="InterPro" id="IPR013658">
    <property type="entry name" value="SGL"/>
</dbReference>
<evidence type="ECO:0000313" key="5">
    <source>
        <dbReference type="EMBL" id="KAF3761632.1"/>
    </source>
</evidence>
<feature type="domain" description="SMP-30/Gluconolactonase/LRE-like region" evidence="4">
    <location>
        <begin position="16"/>
        <end position="273"/>
    </location>
</feature>
<feature type="binding site" evidence="3">
    <location>
        <position position="109"/>
    </location>
    <ligand>
        <name>substrate</name>
    </ligand>
</feature>
<feature type="binding site" evidence="3">
    <location>
        <position position="129"/>
    </location>
    <ligand>
        <name>substrate</name>
    </ligand>
</feature>
<dbReference type="Proteomes" id="UP000803844">
    <property type="component" value="Unassembled WGS sequence"/>
</dbReference>
<dbReference type="RefSeq" id="XP_040772611.1">
    <property type="nucleotide sequence ID" value="XM_040921771.1"/>
</dbReference>
<dbReference type="PRINTS" id="PR01790">
    <property type="entry name" value="SMP30FAMILY"/>
</dbReference>
<evidence type="ECO:0000256" key="3">
    <source>
        <dbReference type="PIRSR" id="PIRSR605511-2"/>
    </source>
</evidence>
<dbReference type="Gene3D" id="2.120.10.30">
    <property type="entry name" value="TolB, C-terminal domain"/>
    <property type="match status" value="1"/>
</dbReference>
<dbReference type="AlphaFoldDB" id="A0A9P4XUQ4"/>
<keyword evidence="3" id="KW-0862">Zinc</keyword>
<dbReference type="PANTHER" id="PTHR10907">
    <property type="entry name" value="REGUCALCIN"/>
    <property type="match status" value="1"/>
</dbReference>
<feature type="binding site" evidence="3">
    <location>
        <position position="165"/>
    </location>
    <ligand>
        <name>a divalent metal cation</name>
        <dbReference type="ChEBI" id="CHEBI:60240"/>
    </ligand>
</feature>
<reference evidence="5" key="1">
    <citation type="journal article" date="2020" name="Phytopathology">
        <title>Genome sequence of the chestnut blight fungus Cryphonectria parasitica EP155: A fundamental resource for an archetypical invasive plant pathogen.</title>
        <authorList>
            <person name="Crouch J.A."/>
            <person name="Dawe A."/>
            <person name="Aerts A."/>
            <person name="Barry K."/>
            <person name="Churchill A.C.L."/>
            <person name="Grimwood J."/>
            <person name="Hillman B."/>
            <person name="Milgroom M.G."/>
            <person name="Pangilinan J."/>
            <person name="Smith M."/>
            <person name="Salamov A."/>
            <person name="Schmutz J."/>
            <person name="Yadav J."/>
            <person name="Grigoriev I.V."/>
            <person name="Nuss D."/>
        </authorList>
    </citation>
    <scope>NUCLEOTIDE SEQUENCE</scope>
    <source>
        <strain evidence="5">EP155</strain>
    </source>
</reference>
<evidence type="ECO:0000259" key="4">
    <source>
        <dbReference type="Pfam" id="PF08450"/>
    </source>
</evidence>
<comment type="caution">
    <text evidence="5">The sequence shown here is derived from an EMBL/GenBank/DDBJ whole genome shotgun (WGS) entry which is preliminary data.</text>
</comment>
<evidence type="ECO:0000256" key="1">
    <source>
        <dbReference type="ARBA" id="ARBA00008853"/>
    </source>
</evidence>
<dbReference type="GeneID" id="63838900"/>
<accession>A0A9P4XUQ4</accession>
<dbReference type="PANTHER" id="PTHR10907:SF47">
    <property type="entry name" value="REGUCALCIN"/>
    <property type="match status" value="1"/>
</dbReference>
<dbReference type="GO" id="GO:0004341">
    <property type="term" value="F:gluconolactonase activity"/>
    <property type="evidence" value="ECO:0007669"/>
    <property type="project" value="TreeGrafter"/>
</dbReference>
<sequence>MKEYTAEEWLPSGSGLGESPLYRASDDTFFWVDIKAQLIHAIPAQKGWESKRTYQFEECMTRLHVVAGREDVLAVQTKRGLALLSLDSGALKPLADIKHKDASLNDKVRMNDGGIDARGRWWAGTMALDEETAIGRLWCMHKSVKETEDASVLELDSLVDTPVPNGPVWSPDNRTMYVCETPGGRIFRYDYDLEHGTASNKSLFAELQEGGMPDGMAVDVEGHVWVAANSQGKLVRLNPEGEVVAVCAVPGAKMTSCPAFGGKDMKTLFVTSIASEGSTGHVYRIEVDVPGIRRHEFQA</sequence>
<feature type="binding site" evidence="3">
    <location>
        <position position="18"/>
    </location>
    <ligand>
        <name>a divalent metal cation</name>
        <dbReference type="ChEBI" id="CHEBI:60240"/>
    </ligand>
</feature>